<dbReference type="InterPro" id="IPR007159">
    <property type="entry name" value="SpoVT-AbrB_dom"/>
</dbReference>
<dbReference type="SUPFAM" id="SSF89447">
    <property type="entry name" value="AbrB/MazE/MraZ-like"/>
    <property type="match status" value="1"/>
</dbReference>
<comment type="caution">
    <text evidence="3">The sequence shown here is derived from an EMBL/GenBank/DDBJ whole genome shotgun (WGS) entry which is preliminary data.</text>
</comment>
<dbReference type="PROSITE" id="PS51740">
    <property type="entry name" value="SPOVT_ABRB"/>
    <property type="match status" value="1"/>
</dbReference>
<dbReference type="Proteomes" id="UP000658980">
    <property type="component" value="Unassembled WGS sequence"/>
</dbReference>
<dbReference type="InterPro" id="IPR037914">
    <property type="entry name" value="SpoVT-AbrB_sf"/>
</dbReference>
<feature type="domain" description="SpoVT-AbrB" evidence="2">
    <location>
        <begin position="5"/>
        <end position="50"/>
    </location>
</feature>
<keyword evidence="1 3" id="KW-0238">DNA-binding</keyword>
<evidence type="ECO:0000259" key="2">
    <source>
        <dbReference type="PROSITE" id="PS51740"/>
    </source>
</evidence>
<accession>A0ABR8WID2</accession>
<protein>
    <submittedName>
        <fullName evidence="3">AbrB/MazE/SpoVT family DNA-binding domain-containing protein</fullName>
    </submittedName>
</protein>
<dbReference type="Pfam" id="PF18277">
    <property type="entry name" value="AbrB_C"/>
    <property type="match status" value="1"/>
</dbReference>
<reference evidence="3 4" key="1">
    <citation type="submission" date="2020-08" db="EMBL/GenBank/DDBJ databases">
        <title>A Genomic Blueprint of the Chicken Gut Microbiome.</title>
        <authorList>
            <person name="Gilroy R."/>
            <person name="Ravi A."/>
            <person name="Getino M."/>
            <person name="Pursley I."/>
            <person name="Horton D.L."/>
            <person name="Alikhan N.-F."/>
            <person name="Baker D."/>
            <person name="Gharbi K."/>
            <person name="Hall N."/>
            <person name="Watson M."/>
            <person name="Adriaenssens E.M."/>
            <person name="Foster-Nyarko E."/>
            <person name="Jarju S."/>
            <person name="Secka A."/>
            <person name="Antonio M."/>
            <person name="Oren A."/>
            <person name="Chaudhuri R."/>
            <person name="La Ragione R.M."/>
            <person name="Hildebrand F."/>
            <person name="Pallen M.J."/>
        </authorList>
    </citation>
    <scope>NUCLEOTIDE SEQUENCE [LARGE SCALE GENOMIC DNA]</scope>
    <source>
        <strain evidence="3 4">Sa1BUA13</strain>
    </source>
</reference>
<organism evidence="3 4">
    <name type="scientific">Planococcus wigleyi</name>
    <dbReference type="NCBI Taxonomy" id="2762216"/>
    <lineage>
        <taxon>Bacteria</taxon>
        <taxon>Bacillati</taxon>
        <taxon>Bacillota</taxon>
        <taxon>Bacilli</taxon>
        <taxon>Bacillales</taxon>
        <taxon>Caryophanaceae</taxon>
        <taxon>Planococcus</taxon>
    </lineage>
</organism>
<dbReference type="InterPro" id="IPR052731">
    <property type="entry name" value="B_subtilis_Trans_State_Reg"/>
</dbReference>
<dbReference type="GO" id="GO:0003677">
    <property type="term" value="F:DNA binding"/>
    <property type="evidence" value="ECO:0007669"/>
    <property type="project" value="UniProtKB-KW"/>
</dbReference>
<dbReference type="Gene3D" id="2.10.260.10">
    <property type="match status" value="1"/>
</dbReference>
<dbReference type="RefSeq" id="WP_191716966.1">
    <property type="nucleotide sequence ID" value="NZ_JACSPU010000012.1"/>
</dbReference>
<evidence type="ECO:0000313" key="3">
    <source>
        <dbReference type="EMBL" id="MBD8016817.1"/>
    </source>
</evidence>
<dbReference type="Pfam" id="PF04014">
    <property type="entry name" value="MazE_antitoxin"/>
    <property type="match status" value="1"/>
</dbReference>
<gene>
    <name evidence="3" type="ORF">H9630_18600</name>
</gene>
<keyword evidence="4" id="KW-1185">Reference proteome</keyword>
<dbReference type="EMBL" id="JACSPU010000012">
    <property type="protein sequence ID" value="MBD8016817.1"/>
    <property type="molecule type" value="Genomic_DNA"/>
</dbReference>
<dbReference type="NCBIfam" id="TIGR01439">
    <property type="entry name" value="lp_hng_hel_AbrB"/>
    <property type="match status" value="1"/>
</dbReference>
<evidence type="ECO:0000256" key="1">
    <source>
        <dbReference type="PROSITE-ProRule" id="PRU01076"/>
    </source>
</evidence>
<name>A0ABR8WID2_9BACL</name>
<sequence length="90" mass="10072">MKSTGVIRKIDPLGRLVFPIELRRTMNLNEGDPMEIFVDGDFVLLKKYQAHRACAVTGQVLAENKEFAPGLILSPEGAQILFDQLQKENS</sequence>
<dbReference type="PANTHER" id="PTHR36432">
    <property type="match status" value="1"/>
</dbReference>
<proteinExistence type="predicted"/>
<evidence type="ECO:0000313" key="4">
    <source>
        <dbReference type="Proteomes" id="UP000658980"/>
    </source>
</evidence>
<dbReference type="InterPro" id="IPR040678">
    <property type="entry name" value="AbrB_C"/>
</dbReference>
<dbReference type="PANTHER" id="PTHR36432:SF4">
    <property type="entry name" value="TRANSITION STATE REGULATOR ABH-RELATED"/>
    <property type="match status" value="1"/>
</dbReference>
<dbReference type="SMART" id="SM00966">
    <property type="entry name" value="SpoVT_AbrB"/>
    <property type="match status" value="1"/>
</dbReference>